<accession>E2AE83</accession>
<keyword evidence="3" id="KW-1185">Reference proteome</keyword>
<sequence length="47" mass="5700">MMCVQGNRRGRPLRYSRSLSNHVQDEEKPRFPWHKVRQLMATSSLWE</sequence>
<protein>
    <submittedName>
        <fullName evidence="2">Uncharacterized protein</fullName>
    </submittedName>
</protein>
<gene>
    <name evidence="2" type="ORF">EAG_13227</name>
</gene>
<dbReference type="AlphaFoldDB" id="E2AE83"/>
<dbReference type="InParanoid" id="E2AE83"/>
<organism evidence="3">
    <name type="scientific">Camponotus floridanus</name>
    <name type="common">Florida carpenter ant</name>
    <dbReference type="NCBI Taxonomy" id="104421"/>
    <lineage>
        <taxon>Eukaryota</taxon>
        <taxon>Metazoa</taxon>
        <taxon>Ecdysozoa</taxon>
        <taxon>Arthropoda</taxon>
        <taxon>Hexapoda</taxon>
        <taxon>Insecta</taxon>
        <taxon>Pterygota</taxon>
        <taxon>Neoptera</taxon>
        <taxon>Endopterygota</taxon>
        <taxon>Hymenoptera</taxon>
        <taxon>Apocrita</taxon>
        <taxon>Aculeata</taxon>
        <taxon>Formicoidea</taxon>
        <taxon>Formicidae</taxon>
        <taxon>Formicinae</taxon>
        <taxon>Camponotus</taxon>
    </lineage>
</organism>
<name>E2AE83_CAMFO</name>
<reference evidence="2 3" key="1">
    <citation type="journal article" date="2010" name="Science">
        <title>Genomic comparison of the ants Camponotus floridanus and Harpegnathos saltator.</title>
        <authorList>
            <person name="Bonasio R."/>
            <person name="Zhang G."/>
            <person name="Ye C."/>
            <person name="Mutti N.S."/>
            <person name="Fang X."/>
            <person name="Qin N."/>
            <person name="Donahue G."/>
            <person name="Yang P."/>
            <person name="Li Q."/>
            <person name="Li C."/>
            <person name="Zhang P."/>
            <person name="Huang Z."/>
            <person name="Berger S.L."/>
            <person name="Reinberg D."/>
            <person name="Wang J."/>
            <person name="Liebig J."/>
        </authorList>
    </citation>
    <scope>NUCLEOTIDE SEQUENCE [LARGE SCALE GENOMIC DNA]</scope>
    <source>
        <strain evidence="3">C129</strain>
    </source>
</reference>
<evidence type="ECO:0000256" key="1">
    <source>
        <dbReference type="SAM" id="MobiDB-lite"/>
    </source>
</evidence>
<dbReference type="OrthoDB" id="6413868at2759"/>
<proteinExistence type="predicted"/>
<evidence type="ECO:0000313" key="3">
    <source>
        <dbReference type="Proteomes" id="UP000000311"/>
    </source>
</evidence>
<dbReference type="Proteomes" id="UP000000311">
    <property type="component" value="Unassembled WGS sequence"/>
</dbReference>
<evidence type="ECO:0000313" key="2">
    <source>
        <dbReference type="EMBL" id="EFN68316.1"/>
    </source>
</evidence>
<dbReference type="EMBL" id="GL438827">
    <property type="protein sequence ID" value="EFN68316.1"/>
    <property type="molecule type" value="Genomic_DNA"/>
</dbReference>
<feature type="region of interest" description="Disordered" evidence="1">
    <location>
        <begin position="1"/>
        <end position="21"/>
    </location>
</feature>